<gene>
    <name evidence="1" type="ORF">HD556DRAFT_1204412</name>
</gene>
<keyword evidence="2" id="KW-1185">Reference proteome</keyword>
<dbReference type="EMBL" id="JABBWE010000003">
    <property type="protein sequence ID" value="KAG1804870.1"/>
    <property type="molecule type" value="Genomic_DNA"/>
</dbReference>
<dbReference type="OrthoDB" id="3182376at2759"/>
<evidence type="ECO:0000313" key="2">
    <source>
        <dbReference type="Proteomes" id="UP000719766"/>
    </source>
</evidence>
<proteinExistence type="predicted"/>
<organism evidence="1 2">
    <name type="scientific">Suillus plorans</name>
    <dbReference type="NCBI Taxonomy" id="116603"/>
    <lineage>
        <taxon>Eukaryota</taxon>
        <taxon>Fungi</taxon>
        <taxon>Dikarya</taxon>
        <taxon>Basidiomycota</taxon>
        <taxon>Agaricomycotina</taxon>
        <taxon>Agaricomycetes</taxon>
        <taxon>Agaricomycetidae</taxon>
        <taxon>Boletales</taxon>
        <taxon>Suillineae</taxon>
        <taxon>Suillaceae</taxon>
        <taxon>Suillus</taxon>
    </lineage>
</organism>
<name>A0A9P7J6E2_9AGAM</name>
<dbReference type="AlphaFoldDB" id="A0A9P7J6E2"/>
<protein>
    <submittedName>
        <fullName evidence="1">Uncharacterized protein</fullName>
    </submittedName>
</protein>
<dbReference type="GeneID" id="64590207"/>
<feature type="non-terminal residue" evidence="1">
    <location>
        <position position="169"/>
    </location>
</feature>
<dbReference type="Proteomes" id="UP000719766">
    <property type="component" value="Unassembled WGS sequence"/>
</dbReference>
<evidence type="ECO:0000313" key="1">
    <source>
        <dbReference type="EMBL" id="KAG1804870.1"/>
    </source>
</evidence>
<accession>A0A9P7J6E2</accession>
<reference evidence="1" key="1">
    <citation type="journal article" date="2020" name="New Phytol.">
        <title>Comparative genomics reveals dynamic genome evolution in host specialist ectomycorrhizal fungi.</title>
        <authorList>
            <person name="Lofgren L.A."/>
            <person name="Nguyen N.H."/>
            <person name="Vilgalys R."/>
            <person name="Ruytinx J."/>
            <person name="Liao H.L."/>
            <person name="Branco S."/>
            <person name="Kuo A."/>
            <person name="LaButti K."/>
            <person name="Lipzen A."/>
            <person name="Andreopoulos W."/>
            <person name="Pangilinan J."/>
            <person name="Riley R."/>
            <person name="Hundley H."/>
            <person name="Na H."/>
            <person name="Barry K."/>
            <person name="Grigoriev I.V."/>
            <person name="Stajich J.E."/>
            <person name="Kennedy P.G."/>
        </authorList>
    </citation>
    <scope>NUCLEOTIDE SEQUENCE</scope>
    <source>
        <strain evidence="1">S12</strain>
    </source>
</reference>
<sequence length="169" mass="19559">PPTIHWDKKNSPRTARLIEWCKVNQEARLKIFSDSVKDAKEEGRTRQQMTTQKNVYLQQLATTIFQNDEDPKVREYFRAHPLAFTKPIQSRFISLRKKYNEINVQLGQTGAGLSFEAISGNEKMKGILGMYLLVAFPWWVDLRGWWRTNPTYNTSFSTADPGQDFAAEA</sequence>
<comment type="caution">
    <text evidence="1">The sequence shown here is derived from an EMBL/GenBank/DDBJ whole genome shotgun (WGS) entry which is preliminary data.</text>
</comment>
<dbReference type="RefSeq" id="XP_041166485.1">
    <property type="nucleotide sequence ID" value="XM_041296443.1"/>
</dbReference>
<feature type="non-terminal residue" evidence="1">
    <location>
        <position position="1"/>
    </location>
</feature>